<evidence type="ECO:0000313" key="1">
    <source>
        <dbReference type="EMBL" id="KDN13744.1"/>
    </source>
</evidence>
<comment type="caution">
    <text evidence="1">The sequence shown here is derived from an EMBL/GenBank/DDBJ whole genome shotgun (WGS) entry which is preliminary data.</text>
</comment>
<reference evidence="1 2" key="1">
    <citation type="submission" date="2014-03" db="EMBL/GenBank/DDBJ databases">
        <title>The genomes of two eusocial bee gut symbionts.</title>
        <authorList>
            <person name="Kwong W.K."/>
            <person name="Engel P."/>
            <person name="Koch H."/>
            <person name="Moran N.A."/>
        </authorList>
    </citation>
    <scope>NUCLEOTIDE SEQUENCE [LARGE SCALE GENOMIC DNA]</scope>
    <source>
        <strain evidence="2">wkB29</strain>
    </source>
</reference>
<sequence>MRETICITTETSKKLLVLEPLTNKLRKRRNIFDTLLNKIDNNDPLVTFAHFINLKFLTNHKKIKF</sequence>
<dbReference type="AlphaFoldDB" id="A0A066TPC3"/>
<protein>
    <submittedName>
        <fullName evidence="1">Uncharacterized protein</fullName>
    </submittedName>
</protein>
<dbReference type="EMBL" id="JFZV01000032">
    <property type="protein sequence ID" value="KDN13744.1"/>
    <property type="molecule type" value="Genomic_DNA"/>
</dbReference>
<name>A0A066TPC3_9NEIS</name>
<accession>A0A066TPC3</accession>
<evidence type="ECO:0000313" key="2">
    <source>
        <dbReference type="Proteomes" id="UP000027170"/>
    </source>
</evidence>
<keyword evidence="2" id="KW-1185">Reference proteome</keyword>
<organism evidence="1 2">
    <name type="scientific">Snodgrassella communis</name>
    <dbReference type="NCBI Taxonomy" id="2946699"/>
    <lineage>
        <taxon>Bacteria</taxon>
        <taxon>Pseudomonadati</taxon>
        <taxon>Pseudomonadota</taxon>
        <taxon>Betaproteobacteria</taxon>
        <taxon>Neisseriales</taxon>
        <taxon>Neisseriaceae</taxon>
        <taxon>Snodgrassella</taxon>
    </lineage>
</organism>
<gene>
    <name evidence="1" type="ORF">SALWKB29_2218</name>
</gene>
<dbReference type="Proteomes" id="UP000027170">
    <property type="component" value="Unassembled WGS sequence"/>
</dbReference>
<proteinExistence type="predicted"/>